<evidence type="ECO:0000313" key="3">
    <source>
        <dbReference type="Proteomes" id="UP000235564"/>
    </source>
</evidence>
<dbReference type="EMBL" id="PNGJ01000004">
    <property type="protein sequence ID" value="PMC24397.1"/>
    <property type="molecule type" value="Genomic_DNA"/>
</dbReference>
<dbReference type="OrthoDB" id="1070393at2"/>
<protein>
    <recommendedName>
        <fullName evidence="4">T9SS C-terminal target domain-containing protein</fullName>
    </recommendedName>
</protein>
<dbReference type="Proteomes" id="UP000235564">
    <property type="component" value="Unassembled WGS sequence"/>
</dbReference>
<gene>
    <name evidence="2" type="ORF">CJ231_06745</name>
</gene>
<organism evidence="2 3">
    <name type="scientific">Hoylesella buccalis</name>
    <dbReference type="NCBI Taxonomy" id="28127"/>
    <lineage>
        <taxon>Bacteria</taxon>
        <taxon>Pseudomonadati</taxon>
        <taxon>Bacteroidota</taxon>
        <taxon>Bacteroidia</taxon>
        <taxon>Bacteroidales</taxon>
        <taxon>Prevotellaceae</taxon>
        <taxon>Hoylesella</taxon>
    </lineage>
</organism>
<evidence type="ECO:0000256" key="1">
    <source>
        <dbReference type="SAM" id="SignalP"/>
    </source>
</evidence>
<feature type="signal peptide" evidence="1">
    <location>
        <begin position="1"/>
        <end position="25"/>
    </location>
</feature>
<evidence type="ECO:0000313" key="2">
    <source>
        <dbReference type="EMBL" id="PMC24397.1"/>
    </source>
</evidence>
<feature type="chain" id="PRO_5014652963" description="T9SS C-terminal target domain-containing protein" evidence="1">
    <location>
        <begin position="26"/>
        <end position="162"/>
    </location>
</feature>
<proteinExistence type="predicted"/>
<dbReference type="AlphaFoldDB" id="A0A2N6QRE5"/>
<accession>A0A2N6QRE5</accession>
<dbReference type="RefSeq" id="WP_102697298.1">
    <property type="nucleotide sequence ID" value="NZ_PNGJ01000004.1"/>
</dbReference>
<sequence>MKKNNKLRLASACLLVMSLTPKLHAQEQLVLEMKDHSKATFVLADKPKLSISEATLVAKDSKNNTKEIALSDLVRYYFSTEQPPTGIHPATTGKVRPSLANGHVYYEGLQEATLVRVIALGGQEIARYKVSGDGRADIDLTRLAKGVYLIQAGKNTIKISNQ</sequence>
<reference evidence="2 3" key="1">
    <citation type="submission" date="2017-09" db="EMBL/GenBank/DDBJ databases">
        <title>Bacterial strain isolated from the female urinary microbiota.</title>
        <authorList>
            <person name="Thomas-White K."/>
            <person name="Kumar N."/>
            <person name="Forster S."/>
            <person name="Putonti C."/>
            <person name="Lawley T."/>
            <person name="Wolfe A.J."/>
        </authorList>
    </citation>
    <scope>NUCLEOTIDE SEQUENCE [LARGE SCALE GENOMIC DNA]</scope>
    <source>
        <strain evidence="2 3">UMB0536</strain>
    </source>
</reference>
<name>A0A2N6QRE5_9BACT</name>
<comment type="caution">
    <text evidence="2">The sequence shown here is derived from an EMBL/GenBank/DDBJ whole genome shotgun (WGS) entry which is preliminary data.</text>
</comment>
<evidence type="ECO:0008006" key="4">
    <source>
        <dbReference type="Google" id="ProtNLM"/>
    </source>
</evidence>
<keyword evidence="1" id="KW-0732">Signal</keyword>